<feature type="region of interest" description="Disordered" evidence="1">
    <location>
        <begin position="1"/>
        <end position="37"/>
    </location>
</feature>
<sequence>MALMSMLRVSTDERKGRETKSDPLCSPGRNRCHTSRGVKRKAHLLTNRDGSAYLLKKRKNALPDLTHKTKAKKDGSLWKLAVEGIAAPSLFVHLADAKVANDMVVFVRLLKDAKFPILTPNLKRKSMINNGQRVITGSKEQIHHFVETVNRIEGRQVFYYLFHGASKRLHPE</sequence>
<feature type="compositionally biased region" description="Basic and acidic residues" evidence="1">
    <location>
        <begin position="10"/>
        <end position="21"/>
    </location>
</feature>
<dbReference type="AlphaFoldDB" id="A0ABD1Y1W4"/>
<evidence type="ECO:0000313" key="2">
    <source>
        <dbReference type="EMBL" id="KAL2620409.1"/>
    </source>
</evidence>
<keyword evidence="3" id="KW-1185">Reference proteome</keyword>
<accession>A0ABD1Y1W4</accession>
<reference evidence="2 3" key="1">
    <citation type="submission" date="2024-09" db="EMBL/GenBank/DDBJ databases">
        <title>Chromosome-scale assembly of Riccia fluitans.</title>
        <authorList>
            <person name="Paukszto L."/>
            <person name="Sawicki J."/>
            <person name="Karawczyk K."/>
            <person name="Piernik-Szablinska J."/>
            <person name="Szczecinska M."/>
            <person name="Mazdziarz M."/>
        </authorList>
    </citation>
    <scope>NUCLEOTIDE SEQUENCE [LARGE SCALE GENOMIC DNA]</scope>
    <source>
        <strain evidence="2">Rf_01</strain>
        <tissue evidence="2">Aerial parts of the thallus</tissue>
    </source>
</reference>
<name>A0ABD1Y1W4_9MARC</name>
<proteinExistence type="predicted"/>
<organism evidence="2 3">
    <name type="scientific">Riccia fluitans</name>
    <dbReference type="NCBI Taxonomy" id="41844"/>
    <lineage>
        <taxon>Eukaryota</taxon>
        <taxon>Viridiplantae</taxon>
        <taxon>Streptophyta</taxon>
        <taxon>Embryophyta</taxon>
        <taxon>Marchantiophyta</taxon>
        <taxon>Marchantiopsida</taxon>
        <taxon>Marchantiidae</taxon>
        <taxon>Marchantiales</taxon>
        <taxon>Ricciaceae</taxon>
        <taxon>Riccia</taxon>
    </lineage>
</organism>
<protein>
    <submittedName>
        <fullName evidence="2">Uncharacterized protein</fullName>
    </submittedName>
</protein>
<evidence type="ECO:0000313" key="3">
    <source>
        <dbReference type="Proteomes" id="UP001605036"/>
    </source>
</evidence>
<evidence type="ECO:0000256" key="1">
    <source>
        <dbReference type="SAM" id="MobiDB-lite"/>
    </source>
</evidence>
<dbReference type="Proteomes" id="UP001605036">
    <property type="component" value="Unassembled WGS sequence"/>
</dbReference>
<gene>
    <name evidence="2" type="ORF">R1flu_000614</name>
</gene>
<dbReference type="EMBL" id="JBHFFA010000006">
    <property type="protein sequence ID" value="KAL2620409.1"/>
    <property type="molecule type" value="Genomic_DNA"/>
</dbReference>
<comment type="caution">
    <text evidence="2">The sequence shown here is derived from an EMBL/GenBank/DDBJ whole genome shotgun (WGS) entry which is preliminary data.</text>
</comment>